<proteinExistence type="inferred from homology"/>
<feature type="active site" description="Proton donor" evidence="17">
    <location>
        <position position="241"/>
    </location>
</feature>
<comment type="cofactor">
    <cofactor evidence="1 17">
        <name>FAD</name>
        <dbReference type="ChEBI" id="CHEBI:57692"/>
    </cofactor>
</comment>
<keyword evidence="6 17" id="KW-0963">Cytoplasm</keyword>
<evidence type="ECO:0000256" key="2">
    <source>
        <dbReference type="ARBA" id="ARBA00003921"/>
    </source>
</evidence>
<keyword evidence="11 17" id="KW-0133">Cell shape</keyword>
<evidence type="ECO:0000256" key="6">
    <source>
        <dbReference type="ARBA" id="ARBA00022490"/>
    </source>
</evidence>
<dbReference type="NCBIfam" id="TIGR00179">
    <property type="entry name" value="murB"/>
    <property type="match status" value="1"/>
</dbReference>
<dbReference type="InterPro" id="IPR016166">
    <property type="entry name" value="FAD-bd_PCMH"/>
</dbReference>
<dbReference type="InterPro" id="IPR036635">
    <property type="entry name" value="MurB_C_sf"/>
</dbReference>
<keyword evidence="7 17" id="KW-0132">Cell division</keyword>
<evidence type="ECO:0000256" key="12">
    <source>
        <dbReference type="ARBA" id="ARBA00022984"/>
    </source>
</evidence>
<dbReference type="InterPro" id="IPR011601">
    <property type="entry name" value="MurB_C"/>
</dbReference>
<dbReference type="PANTHER" id="PTHR21071">
    <property type="entry name" value="UDP-N-ACETYLENOLPYRUVOYLGLUCOSAMINE REDUCTASE"/>
    <property type="match status" value="1"/>
</dbReference>
<name>A0ABZ3FUW1_9ACTN</name>
<feature type="active site" evidence="17">
    <location>
        <position position="339"/>
    </location>
</feature>
<feature type="active site" evidence="17">
    <location>
        <position position="163"/>
    </location>
</feature>
<keyword evidence="8 17" id="KW-0285">Flavoprotein</keyword>
<dbReference type="InterPro" id="IPR036318">
    <property type="entry name" value="FAD-bd_PCMH-like_sf"/>
</dbReference>
<comment type="pathway">
    <text evidence="4 17">Cell wall biogenesis; peptidoglycan biosynthesis.</text>
</comment>
<keyword evidence="10 17" id="KW-0521">NADP</keyword>
<evidence type="ECO:0000256" key="14">
    <source>
        <dbReference type="ARBA" id="ARBA00023306"/>
    </source>
</evidence>
<organism evidence="19 20">
    <name type="scientific">Ammonicoccus fulvus</name>
    <dbReference type="NCBI Taxonomy" id="3138240"/>
    <lineage>
        <taxon>Bacteria</taxon>
        <taxon>Bacillati</taxon>
        <taxon>Actinomycetota</taxon>
        <taxon>Actinomycetes</taxon>
        <taxon>Propionibacteriales</taxon>
        <taxon>Propionibacteriaceae</taxon>
        <taxon>Ammonicoccus</taxon>
    </lineage>
</organism>
<dbReference type="Proteomes" id="UP001442841">
    <property type="component" value="Chromosome"/>
</dbReference>
<keyword evidence="13 17" id="KW-0560">Oxidoreductase</keyword>
<dbReference type="SUPFAM" id="SSF56194">
    <property type="entry name" value="Uridine diphospho-N-Acetylenolpyruvylglucosamine reductase, MurB, C-terminal domain"/>
    <property type="match status" value="1"/>
</dbReference>
<dbReference type="PROSITE" id="PS51387">
    <property type="entry name" value="FAD_PCMH"/>
    <property type="match status" value="1"/>
</dbReference>
<evidence type="ECO:0000256" key="3">
    <source>
        <dbReference type="ARBA" id="ARBA00004496"/>
    </source>
</evidence>
<evidence type="ECO:0000256" key="13">
    <source>
        <dbReference type="ARBA" id="ARBA00023002"/>
    </source>
</evidence>
<evidence type="ECO:0000313" key="20">
    <source>
        <dbReference type="Proteomes" id="UP001442841"/>
    </source>
</evidence>
<evidence type="ECO:0000313" key="19">
    <source>
        <dbReference type="EMBL" id="XAN08874.1"/>
    </source>
</evidence>
<dbReference type="SUPFAM" id="SSF56176">
    <property type="entry name" value="FAD-binding/transporter-associated domain-like"/>
    <property type="match status" value="1"/>
</dbReference>
<dbReference type="InterPro" id="IPR003170">
    <property type="entry name" value="MurB"/>
</dbReference>
<accession>A0ABZ3FUW1</accession>
<dbReference type="Gene3D" id="3.30.43.10">
    <property type="entry name" value="Uridine Diphospho-n-acetylenolpyruvylglucosamine Reductase, domain 2"/>
    <property type="match status" value="1"/>
</dbReference>
<evidence type="ECO:0000256" key="11">
    <source>
        <dbReference type="ARBA" id="ARBA00022960"/>
    </source>
</evidence>
<keyword evidence="15 17" id="KW-0961">Cell wall biogenesis/degradation</keyword>
<evidence type="ECO:0000259" key="18">
    <source>
        <dbReference type="PROSITE" id="PS51387"/>
    </source>
</evidence>
<evidence type="ECO:0000256" key="5">
    <source>
        <dbReference type="ARBA" id="ARBA00010485"/>
    </source>
</evidence>
<dbReference type="InterPro" id="IPR016169">
    <property type="entry name" value="FAD-bd_PCMH_sub2"/>
</dbReference>
<dbReference type="InterPro" id="IPR006094">
    <property type="entry name" value="Oxid_FAD_bind_N"/>
</dbReference>
<comment type="function">
    <text evidence="2 17">Cell wall formation.</text>
</comment>
<reference evidence="19 20" key="1">
    <citation type="submission" date="2024-04" db="EMBL/GenBank/DDBJ databases">
        <title>Isolation of an actinomycete strain from pig manure.</title>
        <authorList>
            <person name="Gong T."/>
            <person name="Yu Z."/>
            <person name="An M."/>
            <person name="Wei C."/>
            <person name="Yang W."/>
            <person name="Liu L."/>
        </authorList>
    </citation>
    <scope>NUCLEOTIDE SEQUENCE [LARGE SCALE GENOMIC DNA]</scope>
    <source>
        <strain evidence="19 20">ZF39</strain>
    </source>
</reference>
<dbReference type="EMBL" id="CP154795">
    <property type="protein sequence ID" value="XAN08874.1"/>
    <property type="molecule type" value="Genomic_DNA"/>
</dbReference>
<dbReference type="HAMAP" id="MF_00037">
    <property type="entry name" value="MurB"/>
    <property type="match status" value="1"/>
</dbReference>
<evidence type="ECO:0000256" key="8">
    <source>
        <dbReference type="ARBA" id="ARBA00022630"/>
    </source>
</evidence>
<dbReference type="EC" id="1.3.1.98" evidence="17"/>
<keyword evidence="12 17" id="KW-0573">Peptidoglycan synthesis</keyword>
<keyword evidence="9 17" id="KW-0274">FAD</keyword>
<protein>
    <recommendedName>
        <fullName evidence="17">UDP-N-acetylenolpyruvoylglucosamine reductase</fullName>
        <ecNumber evidence="17">1.3.1.98</ecNumber>
    </recommendedName>
    <alternativeName>
        <fullName evidence="17">UDP-N-acetylmuramate dehydrogenase</fullName>
    </alternativeName>
</protein>
<dbReference type="InterPro" id="IPR016167">
    <property type="entry name" value="FAD-bd_PCMH_sub1"/>
</dbReference>
<dbReference type="GO" id="GO:0008762">
    <property type="term" value="F:UDP-N-acetylmuramate dehydrogenase activity"/>
    <property type="evidence" value="ECO:0007669"/>
    <property type="project" value="UniProtKB-EC"/>
</dbReference>
<evidence type="ECO:0000256" key="7">
    <source>
        <dbReference type="ARBA" id="ARBA00022618"/>
    </source>
</evidence>
<keyword evidence="14 17" id="KW-0131">Cell cycle</keyword>
<dbReference type="NCBIfam" id="NF000755">
    <property type="entry name" value="PRK00046.1"/>
    <property type="match status" value="1"/>
</dbReference>
<keyword evidence="20" id="KW-1185">Reference proteome</keyword>
<comment type="catalytic activity">
    <reaction evidence="16 17">
        <text>UDP-N-acetyl-alpha-D-muramate + NADP(+) = UDP-N-acetyl-3-O-(1-carboxyvinyl)-alpha-D-glucosamine + NADPH + H(+)</text>
        <dbReference type="Rhea" id="RHEA:12248"/>
        <dbReference type="ChEBI" id="CHEBI:15378"/>
        <dbReference type="ChEBI" id="CHEBI:57783"/>
        <dbReference type="ChEBI" id="CHEBI:58349"/>
        <dbReference type="ChEBI" id="CHEBI:68483"/>
        <dbReference type="ChEBI" id="CHEBI:70757"/>
        <dbReference type="EC" id="1.3.1.98"/>
    </reaction>
</comment>
<comment type="subcellular location">
    <subcellularLocation>
        <location evidence="3 17">Cytoplasm</location>
    </subcellularLocation>
</comment>
<evidence type="ECO:0000256" key="1">
    <source>
        <dbReference type="ARBA" id="ARBA00001974"/>
    </source>
</evidence>
<dbReference type="Gene3D" id="3.90.78.10">
    <property type="entry name" value="UDP-N-acetylenolpyruvoylglucosamine reductase, C-terminal domain"/>
    <property type="match status" value="1"/>
</dbReference>
<evidence type="ECO:0000256" key="9">
    <source>
        <dbReference type="ARBA" id="ARBA00022827"/>
    </source>
</evidence>
<dbReference type="Gene3D" id="3.30.465.10">
    <property type="match status" value="1"/>
</dbReference>
<evidence type="ECO:0000256" key="15">
    <source>
        <dbReference type="ARBA" id="ARBA00023316"/>
    </source>
</evidence>
<gene>
    <name evidence="17" type="primary">murB</name>
    <name evidence="19" type="ORF">AADG42_16680</name>
</gene>
<dbReference type="PANTHER" id="PTHR21071:SF4">
    <property type="entry name" value="UDP-N-ACETYLENOLPYRUVOYLGLUCOSAMINE REDUCTASE"/>
    <property type="match status" value="1"/>
</dbReference>
<evidence type="ECO:0000256" key="4">
    <source>
        <dbReference type="ARBA" id="ARBA00004752"/>
    </source>
</evidence>
<feature type="domain" description="FAD-binding PCMH-type" evidence="18">
    <location>
        <begin position="15"/>
        <end position="186"/>
    </location>
</feature>
<sequence length="347" mass="36487">MTEVDTLARFTTLRVGGPATKFVVASTEQELIDAVRAADAAGEQTLLLGGGSNVLIADEGFDGTVIMIRTRGIDAEIDACSGAFVTIAAGEPWDHVVAHSVAQGWVGLEALSGIPGLTGATPIQNVGAYGAEVSQTLARVRTLDRSTGELKTFTAAECGFGYRWSKFKAEPGRWVVLSVTFQLPLGEMSAPIRYAELARSLGVEVGERADADAVREAVLDLRRGKGMVLDEADHDTWSAGSFFTNPILSVEVADTLPERAPRFPTADGLVKTSAAWLIDNAGFSKGFGADLGAGRATLSTKHTLALTNRGEATATDVVELARTVRAGVQERFGVTLVPEPVLIGCAL</sequence>
<dbReference type="Pfam" id="PF02873">
    <property type="entry name" value="MurB_C"/>
    <property type="match status" value="1"/>
</dbReference>
<evidence type="ECO:0000256" key="17">
    <source>
        <dbReference type="HAMAP-Rule" id="MF_00037"/>
    </source>
</evidence>
<dbReference type="RefSeq" id="WP_425310305.1">
    <property type="nucleotide sequence ID" value="NZ_CP154795.1"/>
</dbReference>
<evidence type="ECO:0000256" key="16">
    <source>
        <dbReference type="ARBA" id="ARBA00048914"/>
    </source>
</evidence>
<dbReference type="Pfam" id="PF01565">
    <property type="entry name" value="FAD_binding_4"/>
    <property type="match status" value="1"/>
</dbReference>
<comment type="similarity">
    <text evidence="5 17">Belongs to the MurB family.</text>
</comment>
<dbReference type="NCBIfam" id="NF010478">
    <property type="entry name" value="PRK13903.1"/>
    <property type="match status" value="1"/>
</dbReference>
<evidence type="ECO:0000256" key="10">
    <source>
        <dbReference type="ARBA" id="ARBA00022857"/>
    </source>
</evidence>